<evidence type="ECO:0000256" key="1">
    <source>
        <dbReference type="PROSITE-ProRule" id="PRU00723"/>
    </source>
</evidence>
<gene>
    <name evidence="4" type="ORF">EVOR1521_LOCUS5694</name>
</gene>
<dbReference type="EMBL" id="CAUJNA010000413">
    <property type="protein sequence ID" value="CAJ1376703.1"/>
    <property type="molecule type" value="Genomic_DNA"/>
</dbReference>
<feature type="region of interest" description="Disordered" evidence="2">
    <location>
        <begin position="28"/>
        <end position="47"/>
    </location>
</feature>
<dbReference type="Proteomes" id="UP001178507">
    <property type="component" value="Unassembled WGS sequence"/>
</dbReference>
<reference evidence="4" key="1">
    <citation type="submission" date="2023-08" db="EMBL/GenBank/DDBJ databases">
        <authorList>
            <person name="Chen Y."/>
            <person name="Shah S."/>
            <person name="Dougan E. K."/>
            <person name="Thang M."/>
            <person name="Chan C."/>
        </authorList>
    </citation>
    <scope>NUCLEOTIDE SEQUENCE</scope>
</reference>
<dbReference type="PROSITE" id="PS50103">
    <property type="entry name" value="ZF_C3H1"/>
    <property type="match status" value="1"/>
</dbReference>
<keyword evidence="5" id="KW-1185">Reference proteome</keyword>
<keyword evidence="1" id="KW-0479">Metal-binding</keyword>
<keyword evidence="1" id="KW-0863">Zinc-finger</keyword>
<dbReference type="InterPro" id="IPR000571">
    <property type="entry name" value="Znf_CCCH"/>
</dbReference>
<comment type="caution">
    <text evidence="4">The sequence shown here is derived from an EMBL/GenBank/DDBJ whole genome shotgun (WGS) entry which is preliminary data.</text>
</comment>
<keyword evidence="1" id="KW-0862">Zinc</keyword>
<accession>A0AA36HWL5</accession>
<evidence type="ECO:0000256" key="2">
    <source>
        <dbReference type="SAM" id="MobiDB-lite"/>
    </source>
</evidence>
<protein>
    <recommendedName>
        <fullName evidence="3">C3H1-type domain-containing protein</fullName>
    </recommendedName>
</protein>
<dbReference type="GO" id="GO:0008270">
    <property type="term" value="F:zinc ion binding"/>
    <property type="evidence" value="ECO:0007669"/>
    <property type="project" value="UniProtKB-KW"/>
</dbReference>
<evidence type="ECO:0000313" key="4">
    <source>
        <dbReference type="EMBL" id="CAJ1376703.1"/>
    </source>
</evidence>
<evidence type="ECO:0000313" key="5">
    <source>
        <dbReference type="Proteomes" id="UP001178507"/>
    </source>
</evidence>
<dbReference type="AlphaFoldDB" id="A0AA36HWL5"/>
<organism evidence="4 5">
    <name type="scientific">Effrenium voratum</name>
    <dbReference type="NCBI Taxonomy" id="2562239"/>
    <lineage>
        <taxon>Eukaryota</taxon>
        <taxon>Sar</taxon>
        <taxon>Alveolata</taxon>
        <taxon>Dinophyceae</taxon>
        <taxon>Suessiales</taxon>
        <taxon>Symbiodiniaceae</taxon>
        <taxon>Effrenium</taxon>
    </lineage>
</organism>
<evidence type="ECO:0000259" key="3">
    <source>
        <dbReference type="PROSITE" id="PS50103"/>
    </source>
</evidence>
<feature type="zinc finger region" description="C3H1-type" evidence="1">
    <location>
        <begin position="141"/>
        <end position="163"/>
    </location>
</feature>
<name>A0AA36HWL5_9DINO</name>
<proteinExistence type="predicted"/>
<feature type="region of interest" description="Disordered" evidence="2">
    <location>
        <begin position="102"/>
        <end position="121"/>
    </location>
</feature>
<feature type="domain" description="C3H1-type" evidence="3">
    <location>
        <begin position="141"/>
        <end position="163"/>
    </location>
</feature>
<sequence length="288" mass="32166">MALNLLYRSTFIDVNECASFPEEVPEIARRAGSAPPPLRRDPSPSRGTTQLWVAALAQRAQQLHTLLRLKQVAPTEPGLESPKLSKPRMLWAEVVDCSTEASSLEEEANERPNAMKPPADPKVLRWPNAGSVGHPAICKRPCMHFVAGSCTNGDLCDYCHLSHNMRPTHLDKRQRELLTTLSEARLLAVALHYLEAQARAEGFFTEAAELFALLRHQANLGPGKLPDPEPAVPKKAWPKFDYMIQRMTFQGILGLVMKSKSINEDFAQQVACATNRMRRKLLQTHDFA</sequence>